<evidence type="ECO:0000256" key="1">
    <source>
        <dbReference type="SAM" id="MobiDB-lite"/>
    </source>
</evidence>
<accession>A0A840N7Y7</accession>
<dbReference type="Proteomes" id="UP000521227">
    <property type="component" value="Unassembled WGS sequence"/>
</dbReference>
<dbReference type="RefSeq" id="WP_246395441.1">
    <property type="nucleotide sequence ID" value="NZ_JACHIJ010000005.1"/>
</dbReference>
<proteinExistence type="predicted"/>
<dbReference type="EMBL" id="JACHIJ010000005">
    <property type="protein sequence ID" value="MBB5053928.1"/>
    <property type="molecule type" value="Genomic_DNA"/>
</dbReference>
<reference evidence="2 3" key="1">
    <citation type="submission" date="2020-08" db="EMBL/GenBank/DDBJ databases">
        <title>Genomic Encyclopedia of Type Strains, Phase IV (KMG-IV): sequencing the most valuable type-strain genomes for metagenomic binning, comparative biology and taxonomic classification.</title>
        <authorList>
            <person name="Goeker M."/>
        </authorList>
    </citation>
    <scope>NUCLEOTIDE SEQUENCE [LARGE SCALE GENOMIC DNA]</scope>
    <source>
        <strain evidence="2 3">DSM 17498</strain>
    </source>
</reference>
<sequence length="60" mass="6148">MSKSRGNILLGGVVDGVVDAASGAALDHKPNPVIVTLKPIAPPPPPHKPRRPKAPPRATS</sequence>
<organism evidence="2 3">
    <name type="scientific">Afipia massiliensis</name>
    <dbReference type="NCBI Taxonomy" id="211460"/>
    <lineage>
        <taxon>Bacteria</taxon>
        <taxon>Pseudomonadati</taxon>
        <taxon>Pseudomonadota</taxon>
        <taxon>Alphaproteobacteria</taxon>
        <taxon>Hyphomicrobiales</taxon>
        <taxon>Nitrobacteraceae</taxon>
        <taxon>Afipia</taxon>
    </lineage>
</organism>
<name>A0A840N7Y7_9BRAD</name>
<evidence type="ECO:0000313" key="3">
    <source>
        <dbReference type="Proteomes" id="UP000521227"/>
    </source>
</evidence>
<gene>
    <name evidence="2" type="ORF">HNQ36_003928</name>
</gene>
<evidence type="ECO:0000313" key="2">
    <source>
        <dbReference type="EMBL" id="MBB5053928.1"/>
    </source>
</evidence>
<feature type="region of interest" description="Disordered" evidence="1">
    <location>
        <begin position="37"/>
        <end position="60"/>
    </location>
</feature>
<protein>
    <submittedName>
        <fullName evidence="2">Uncharacterized protein</fullName>
    </submittedName>
</protein>
<dbReference type="AlphaFoldDB" id="A0A840N7Y7"/>
<comment type="caution">
    <text evidence="2">The sequence shown here is derived from an EMBL/GenBank/DDBJ whole genome shotgun (WGS) entry which is preliminary data.</text>
</comment>